<accession>A0ACD4NTS9</accession>
<reference evidence="1" key="1">
    <citation type="submission" date="2022-11" db="EMBL/GenBank/DDBJ databases">
        <title>beta-Carotene-producing bacterium, Jeongeuplla avenae sp. nov., alleviates the salt stress of Arabidopsis seedlings.</title>
        <authorList>
            <person name="Jiang L."/>
            <person name="Lee J."/>
        </authorList>
    </citation>
    <scope>NUCLEOTIDE SEQUENCE</scope>
    <source>
        <strain evidence="1">DY_R2A_6</strain>
    </source>
</reference>
<evidence type="ECO:0000313" key="2">
    <source>
        <dbReference type="Proteomes" id="UP001163223"/>
    </source>
</evidence>
<name>A0ACD4NTS9_9HYPH</name>
<dbReference type="Proteomes" id="UP001163223">
    <property type="component" value="Chromosome"/>
</dbReference>
<sequence>MKGYIYKLYSGADISLGWKFNDPIFGDVSTLGACVPNIREHVEVGDWVFALSGRVPDKVPYIVGGFKVDEKIDALEAHARFPDYRLVQDENGHIAGNIIVNADGEHHPLDDHSNFERRRSNYLVGRESVYARNAEQAEKMRSRTHNIIENVFEKKANRAFDIVGRWRRVDAAQIQTMIREMKRALG</sequence>
<gene>
    <name evidence="1" type="ORF">OXU80_07785</name>
</gene>
<evidence type="ECO:0000313" key="1">
    <source>
        <dbReference type="EMBL" id="WAJ30095.1"/>
    </source>
</evidence>
<protein>
    <submittedName>
        <fullName evidence="1">Uncharacterized protein</fullName>
    </submittedName>
</protein>
<keyword evidence="2" id="KW-1185">Reference proteome</keyword>
<organism evidence="1 2">
    <name type="scientific">Antarcticirhabdus aurantiaca</name>
    <dbReference type="NCBI Taxonomy" id="2606717"/>
    <lineage>
        <taxon>Bacteria</taxon>
        <taxon>Pseudomonadati</taxon>
        <taxon>Pseudomonadota</taxon>
        <taxon>Alphaproteobacteria</taxon>
        <taxon>Hyphomicrobiales</taxon>
        <taxon>Aurantimonadaceae</taxon>
        <taxon>Antarcticirhabdus</taxon>
    </lineage>
</organism>
<dbReference type="EMBL" id="CP113520">
    <property type="protein sequence ID" value="WAJ30095.1"/>
    <property type="molecule type" value="Genomic_DNA"/>
</dbReference>
<proteinExistence type="predicted"/>